<feature type="region of interest" description="Disordered" evidence="5">
    <location>
        <begin position="114"/>
        <end position="138"/>
    </location>
</feature>
<dbReference type="InterPro" id="IPR008422">
    <property type="entry name" value="KN_HD"/>
</dbReference>
<keyword evidence="1 4" id="KW-0238">DNA-binding</keyword>
<feature type="compositionally biased region" description="Polar residues" evidence="5">
    <location>
        <begin position="126"/>
        <end position="138"/>
    </location>
</feature>
<proteinExistence type="predicted"/>
<dbReference type="Gene3D" id="1.10.10.60">
    <property type="entry name" value="Homeodomain-like"/>
    <property type="match status" value="1"/>
</dbReference>
<feature type="domain" description="Homeobox" evidence="6">
    <location>
        <begin position="289"/>
        <end position="352"/>
    </location>
</feature>
<dbReference type="SMART" id="SM00389">
    <property type="entry name" value="HOX"/>
    <property type="match status" value="1"/>
</dbReference>
<keyword evidence="2 4" id="KW-0371">Homeobox</keyword>
<dbReference type="Proteomes" id="UP000507470">
    <property type="component" value="Unassembled WGS sequence"/>
</dbReference>
<evidence type="ECO:0000313" key="7">
    <source>
        <dbReference type="EMBL" id="CAC5380989.1"/>
    </source>
</evidence>
<dbReference type="GO" id="GO:0005634">
    <property type="term" value="C:nucleus"/>
    <property type="evidence" value="ECO:0007669"/>
    <property type="project" value="UniProtKB-SubCell"/>
</dbReference>
<dbReference type="AlphaFoldDB" id="A0A6J8BE62"/>
<dbReference type="Pfam" id="PF05920">
    <property type="entry name" value="Homeobox_KN"/>
    <property type="match status" value="1"/>
</dbReference>
<evidence type="ECO:0000256" key="3">
    <source>
        <dbReference type="ARBA" id="ARBA00023242"/>
    </source>
</evidence>
<dbReference type="GO" id="GO:0006355">
    <property type="term" value="P:regulation of DNA-templated transcription"/>
    <property type="evidence" value="ECO:0007669"/>
    <property type="project" value="InterPro"/>
</dbReference>
<comment type="subcellular location">
    <subcellularLocation>
        <location evidence="4">Nucleus</location>
    </subcellularLocation>
</comment>
<evidence type="ECO:0000256" key="2">
    <source>
        <dbReference type="ARBA" id="ARBA00023155"/>
    </source>
</evidence>
<dbReference type="InterPro" id="IPR001356">
    <property type="entry name" value="HD"/>
</dbReference>
<evidence type="ECO:0000256" key="5">
    <source>
        <dbReference type="SAM" id="MobiDB-lite"/>
    </source>
</evidence>
<organism evidence="7 8">
    <name type="scientific">Mytilus coruscus</name>
    <name type="common">Sea mussel</name>
    <dbReference type="NCBI Taxonomy" id="42192"/>
    <lineage>
        <taxon>Eukaryota</taxon>
        <taxon>Metazoa</taxon>
        <taxon>Spiralia</taxon>
        <taxon>Lophotrochozoa</taxon>
        <taxon>Mollusca</taxon>
        <taxon>Bivalvia</taxon>
        <taxon>Autobranchia</taxon>
        <taxon>Pteriomorphia</taxon>
        <taxon>Mytilida</taxon>
        <taxon>Mytiloidea</taxon>
        <taxon>Mytilidae</taxon>
        <taxon>Mytilinae</taxon>
        <taxon>Mytilus</taxon>
    </lineage>
</organism>
<sequence length="371" mass="42425">MSSNCERKFSKFDMENSTTSTAIYDQDILTLTPTTTLSDVVAATIHDISGDNDSSCLDQYLGTNVTSNTDQHLGVSESSCQYQSTEVPPSAHNNHELSSNYAYHKSCQYQSTSAMVTPTNKRRPSPIQTTPSYFSPNGDSRFNDSLSGLLGSPPPDSPLASNPFFGDLQYVLAKECKSTTNSMPDSLMLTMTTQPQPDVFYREQLLQSRFSKLEPRFPQDVKQLSNFYRYQAAIVETDRFRTLHQQPYYADYQRSLNRYFDTQLHQIMERVEKSLTLLEESTTAVRQQPSIIKPRPQLSKKAIRVMEDWYENHLEHPYPSGTVIDHIAVQGNVTVEQVKKWFANKRNRSNNTRTLTEIARQKRRRAMQNLL</sequence>
<dbReference type="InterPro" id="IPR050224">
    <property type="entry name" value="TALE_homeobox"/>
</dbReference>
<protein>
    <recommendedName>
        <fullName evidence="6">Homeobox domain-containing protein</fullName>
    </recommendedName>
</protein>
<dbReference type="EMBL" id="CACVKT020002956">
    <property type="protein sequence ID" value="CAC5380989.1"/>
    <property type="molecule type" value="Genomic_DNA"/>
</dbReference>
<dbReference type="GO" id="GO:0003677">
    <property type="term" value="F:DNA binding"/>
    <property type="evidence" value="ECO:0007669"/>
    <property type="project" value="UniProtKB-UniRule"/>
</dbReference>
<dbReference type="PROSITE" id="PS50071">
    <property type="entry name" value="HOMEOBOX_2"/>
    <property type="match status" value="1"/>
</dbReference>
<keyword evidence="3 4" id="KW-0539">Nucleus</keyword>
<dbReference type="OrthoDB" id="4187154at2759"/>
<evidence type="ECO:0000259" key="6">
    <source>
        <dbReference type="PROSITE" id="PS50071"/>
    </source>
</evidence>
<dbReference type="SUPFAM" id="SSF46689">
    <property type="entry name" value="Homeodomain-like"/>
    <property type="match status" value="1"/>
</dbReference>
<feature type="DNA-binding region" description="Homeobox" evidence="4">
    <location>
        <begin position="291"/>
        <end position="353"/>
    </location>
</feature>
<gene>
    <name evidence="7" type="ORF">MCOR_16905</name>
</gene>
<evidence type="ECO:0000256" key="1">
    <source>
        <dbReference type="ARBA" id="ARBA00023125"/>
    </source>
</evidence>
<evidence type="ECO:0000313" key="8">
    <source>
        <dbReference type="Proteomes" id="UP000507470"/>
    </source>
</evidence>
<accession>A0A6J8BE62</accession>
<evidence type="ECO:0000256" key="4">
    <source>
        <dbReference type="PROSITE-ProRule" id="PRU00108"/>
    </source>
</evidence>
<dbReference type="InterPro" id="IPR009057">
    <property type="entry name" value="Homeodomain-like_sf"/>
</dbReference>
<name>A0A6J8BE62_MYTCO</name>
<keyword evidence="8" id="KW-1185">Reference proteome</keyword>
<reference evidence="7 8" key="1">
    <citation type="submission" date="2020-06" db="EMBL/GenBank/DDBJ databases">
        <authorList>
            <person name="Li R."/>
            <person name="Bekaert M."/>
        </authorList>
    </citation>
    <scope>NUCLEOTIDE SEQUENCE [LARGE SCALE GENOMIC DNA]</scope>
    <source>
        <strain evidence="8">wild</strain>
    </source>
</reference>
<dbReference type="PANTHER" id="PTHR11850">
    <property type="entry name" value="HOMEOBOX PROTEIN TRANSCRIPTION FACTORS"/>
    <property type="match status" value="1"/>
</dbReference>
<dbReference type="CDD" id="cd00086">
    <property type="entry name" value="homeodomain"/>
    <property type="match status" value="1"/>
</dbReference>